<keyword evidence="4 6" id="KW-0472">Membrane</keyword>
<keyword evidence="3 6" id="KW-1133">Transmembrane helix</keyword>
<evidence type="ECO:0000256" key="3">
    <source>
        <dbReference type="ARBA" id="ARBA00022989"/>
    </source>
</evidence>
<proteinExistence type="predicted"/>
<evidence type="ECO:0000256" key="6">
    <source>
        <dbReference type="SAM" id="Phobius"/>
    </source>
</evidence>
<gene>
    <name evidence="7" type="ORF">SMC7_05410</name>
</gene>
<evidence type="ECO:0000256" key="1">
    <source>
        <dbReference type="ARBA" id="ARBA00022475"/>
    </source>
</evidence>
<dbReference type="AlphaFoldDB" id="A0A398CX49"/>
<dbReference type="RefSeq" id="WP_119089334.1">
    <property type="nucleotide sequence ID" value="NZ_QXIS01000032.1"/>
</dbReference>
<organism evidence="7 8">
    <name type="scientific">Candidatus Cryosericum terrychapinii</name>
    <dbReference type="NCBI Taxonomy" id="2290919"/>
    <lineage>
        <taxon>Bacteria</taxon>
        <taxon>Pseudomonadati</taxon>
        <taxon>Caldisericota/Cryosericota group</taxon>
        <taxon>Candidatus Cryosericota</taxon>
        <taxon>Candidatus Cryosericia</taxon>
        <taxon>Candidatus Cryosericales</taxon>
        <taxon>Candidatus Cryosericaceae</taxon>
        <taxon>Candidatus Cryosericum</taxon>
    </lineage>
</organism>
<dbReference type="GO" id="GO:0016020">
    <property type="term" value="C:membrane"/>
    <property type="evidence" value="ECO:0007669"/>
    <property type="project" value="InterPro"/>
</dbReference>
<feature type="transmembrane region" description="Helical" evidence="6">
    <location>
        <begin position="78"/>
        <end position="99"/>
    </location>
</feature>
<evidence type="ECO:0000256" key="4">
    <source>
        <dbReference type="ARBA" id="ARBA00023136"/>
    </source>
</evidence>
<feature type="transmembrane region" description="Helical" evidence="6">
    <location>
        <begin position="263"/>
        <end position="281"/>
    </location>
</feature>
<dbReference type="EMBL" id="QXIS01000032">
    <property type="protein sequence ID" value="RIE05839.1"/>
    <property type="molecule type" value="Genomic_DNA"/>
</dbReference>
<comment type="caution">
    <text evidence="7">The sequence shown here is derived from an EMBL/GenBank/DDBJ whole genome shotgun (WGS) entry which is preliminary data.</text>
</comment>
<protein>
    <submittedName>
        <fullName evidence="7">UPF0182 family protein</fullName>
    </submittedName>
</protein>
<feature type="transmembrane region" description="Helical" evidence="6">
    <location>
        <begin position="32"/>
        <end position="58"/>
    </location>
</feature>
<keyword evidence="2 6" id="KW-0812">Transmembrane</keyword>
<sequence length="957" mass="103971">MTGQTAMISAFGVLLLVAVAIFIWVRRSKFGGWALGLSVALMLVAVAGLLFSALAGIYTDFLFFTEVSYRQVFWTRTLARIAAYVAGAIVAYAVVWAVTGLPRGLFAGMNADDALHTSQVLKWTRIVIAVVAANFVGLGASGLSLQLLAAVRQVASTMYTDPIFGHSISFYFFTYPVMRGLLGILAGIVVGGMAVIGASFLMASSVPGDAALRRGLRNRLSFFAGILLLIAAVGVWISMYGLLFQSNGVVFGVSNVDQVVRIPLIKATAVGVLLCGIVFLLASFKPRLANPRFLGWVGAITLIAYILLVSGIPALYQRFVVKPNELSRETPYLANNITATNTAFGLSAVNVIPDPGTQTTLTAGAVIANKDVLQNVRLWDWRALADTNEQLQSIRSYYKFNDIDIDRYILNGTSQEVMIAARELEQSLLPDTSRSFVNDRLVYTHGFGVVANGVSDFSSEGAPVYAVKDIPPVSSGGFVDISEPRIYYGEGTSGFAIVKGNSSEFDYPQGDANKQYQYTGNGGIRLSMLNRLAFSFVNQNINILISGQISSESRIMVYRNLQERIKHIAPFLEVDSDPYIVVDPEGKLFWFGQGYTTSQYFPYSEYYDAGTELSGKVVNYVRNSFMYTVNAFDGTTTFYLIDKADPVAATIDRVYPGLFKSLDDAPSFVKDHYRYPSGLGALQSRVFSKYHMTDPRVFYGQEDQWAVAKERYLGTDTPIEPYYIFFRLPGSTGPVFSLVTPFTPVGKDNLVALMAISSDINSPDRVSVIKFSKDRVVYGPFQVEARIDQDTEISKTLTLWNQQGSQVLRGNMLILPVDGSLLYIEPIYLQSSSSKMPQIKKIVAATKDKLVWGDNLDQALSSLLGTPVDIGGVGPATTAPGPVVTPGTVVTPETGTTGGNVTPGTVTAEQKALIAEAVATMTRYKQYTATGDFASAGQELKALEDVLAKLDALNTTP</sequence>
<evidence type="ECO:0000313" key="8">
    <source>
        <dbReference type="Proteomes" id="UP000266328"/>
    </source>
</evidence>
<dbReference type="Proteomes" id="UP000266328">
    <property type="component" value="Unassembled WGS sequence"/>
</dbReference>
<feature type="transmembrane region" description="Helical" evidence="6">
    <location>
        <begin position="6"/>
        <end position="25"/>
    </location>
</feature>
<dbReference type="Pfam" id="PF03699">
    <property type="entry name" value="UPF0182"/>
    <property type="match status" value="1"/>
</dbReference>
<reference evidence="7 8" key="1">
    <citation type="submission" date="2018-09" db="EMBL/GenBank/DDBJ databases">
        <title>Discovery and Ecogenomic Context for Candidatus Cryosericales, a Global Caldiserica Order Active in Thawing Permafrost.</title>
        <authorList>
            <person name="Martinez M.A."/>
            <person name="Woodcroft B.J."/>
            <person name="Ignacio Espinoza J.C."/>
            <person name="Zayed A."/>
            <person name="Singleton C.M."/>
            <person name="Boyd J."/>
            <person name="Li Y.-F."/>
            <person name="Purvine S."/>
            <person name="Maughan H."/>
            <person name="Hodgkins S.B."/>
            <person name="Anderson D."/>
            <person name="Sederholm M."/>
            <person name="Temperton B."/>
            <person name="Saleska S.R."/>
            <person name="Tyson G.W."/>
            <person name="Rich V.I."/>
        </authorList>
    </citation>
    <scope>NUCLEOTIDE SEQUENCE [LARGE SCALE GENOMIC DNA]</scope>
    <source>
        <strain evidence="7 8">SMC7</strain>
    </source>
</reference>
<evidence type="ECO:0000256" key="5">
    <source>
        <dbReference type="SAM" id="MobiDB-lite"/>
    </source>
</evidence>
<accession>A0A398CX49</accession>
<keyword evidence="1" id="KW-1003">Cell membrane</keyword>
<evidence type="ECO:0000313" key="7">
    <source>
        <dbReference type="EMBL" id="RIE05839.1"/>
    </source>
</evidence>
<feature type="transmembrane region" description="Helical" evidence="6">
    <location>
        <begin position="180"/>
        <end position="201"/>
    </location>
</feature>
<dbReference type="PANTHER" id="PTHR39344:SF1">
    <property type="entry name" value="UPF0182 PROTEIN SLL1060"/>
    <property type="match status" value="1"/>
</dbReference>
<keyword evidence="8" id="KW-1185">Reference proteome</keyword>
<feature type="transmembrane region" description="Helical" evidence="6">
    <location>
        <begin position="293"/>
        <end position="316"/>
    </location>
</feature>
<feature type="transmembrane region" description="Helical" evidence="6">
    <location>
        <begin position="222"/>
        <end position="243"/>
    </location>
</feature>
<name>A0A398CX49_9BACT</name>
<evidence type="ECO:0000256" key="2">
    <source>
        <dbReference type="ARBA" id="ARBA00022692"/>
    </source>
</evidence>
<dbReference type="InterPro" id="IPR005372">
    <property type="entry name" value="UPF0182"/>
</dbReference>
<feature type="region of interest" description="Disordered" evidence="5">
    <location>
        <begin position="877"/>
        <end position="900"/>
    </location>
</feature>
<feature type="transmembrane region" description="Helical" evidence="6">
    <location>
        <begin position="126"/>
        <end position="149"/>
    </location>
</feature>
<dbReference type="GO" id="GO:0005576">
    <property type="term" value="C:extracellular region"/>
    <property type="evidence" value="ECO:0007669"/>
    <property type="project" value="TreeGrafter"/>
</dbReference>
<dbReference type="OrthoDB" id="9763654at2"/>
<dbReference type="PANTHER" id="PTHR39344">
    <property type="entry name" value="UPF0182 PROTEIN SLL1060"/>
    <property type="match status" value="1"/>
</dbReference>